<evidence type="ECO:0000313" key="14">
    <source>
        <dbReference type="EMBL" id="GFO00945.1"/>
    </source>
</evidence>
<dbReference type="EMBL" id="BLXT01003182">
    <property type="protein sequence ID" value="GFO00945.1"/>
    <property type="molecule type" value="Genomic_DNA"/>
</dbReference>
<dbReference type="AlphaFoldDB" id="A0AAV4A205"/>
<feature type="non-terminal residue" evidence="14">
    <location>
        <position position="1"/>
    </location>
</feature>
<keyword evidence="8" id="KW-0238">DNA-binding</keyword>
<dbReference type="Proteomes" id="UP000735302">
    <property type="component" value="Unassembled WGS sequence"/>
</dbReference>
<keyword evidence="4" id="KW-0677">Repeat</keyword>
<feature type="compositionally biased region" description="Basic and acidic residues" evidence="12">
    <location>
        <begin position="198"/>
        <end position="231"/>
    </location>
</feature>
<comment type="similarity">
    <text evidence="2">Belongs to the krueppel C2H2-type zinc-finger protein family.</text>
</comment>
<keyword evidence="9" id="KW-0804">Transcription</keyword>
<feature type="compositionally biased region" description="Basic and acidic residues" evidence="12">
    <location>
        <begin position="167"/>
        <end position="182"/>
    </location>
</feature>
<evidence type="ECO:0000256" key="4">
    <source>
        <dbReference type="ARBA" id="ARBA00022737"/>
    </source>
</evidence>
<feature type="domain" description="C2H2-type" evidence="13">
    <location>
        <begin position="244"/>
        <end position="271"/>
    </location>
</feature>
<keyword evidence="10" id="KW-0539">Nucleus</keyword>
<keyword evidence="15" id="KW-1185">Reference proteome</keyword>
<proteinExistence type="inferred from homology"/>
<gene>
    <name evidence="14" type="ORF">PoB_002745000</name>
</gene>
<dbReference type="SUPFAM" id="SSF57667">
    <property type="entry name" value="beta-beta-alpha zinc fingers"/>
    <property type="match status" value="3"/>
</dbReference>
<dbReference type="PROSITE" id="PS50157">
    <property type="entry name" value="ZINC_FINGER_C2H2_2"/>
    <property type="match status" value="4"/>
</dbReference>
<evidence type="ECO:0000256" key="5">
    <source>
        <dbReference type="ARBA" id="ARBA00022771"/>
    </source>
</evidence>
<dbReference type="InterPro" id="IPR036236">
    <property type="entry name" value="Znf_C2H2_sf"/>
</dbReference>
<dbReference type="SMART" id="SM00355">
    <property type="entry name" value="ZnF_C2H2"/>
    <property type="match status" value="5"/>
</dbReference>
<evidence type="ECO:0000256" key="7">
    <source>
        <dbReference type="ARBA" id="ARBA00023015"/>
    </source>
</evidence>
<feature type="region of interest" description="Disordered" evidence="12">
    <location>
        <begin position="64"/>
        <end position="98"/>
    </location>
</feature>
<dbReference type="GO" id="GO:0003677">
    <property type="term" value="F:DNA binding"/>
    <property type="evidence" value="ECO:0007669"/>
    <property type="project" value="UniProtKB-KW"/>
</dbReference>
<protein>
    <submittedName>
        <fullName evidence="14">Transcription factor e4f1-like</fullName>
    </submittedName>
</protein>
<dbReference type="GO" id="GO:0008270">
    <property type="term" value="F:zinc ion binding"/>
    <property type="evidence" value="ECO:0007669"/>
    <property type="project" value="UniProtKB-KW"/>
</dbReference>
<evidence type="ECO:0000256" key="1">
    <source>
        <dbReference type="ARBA" id="ARBA00004123"/>
    </source>
</evidence>
<feature type="domain" description="C2H2-type" evidence="13">
    <location>
        <begin position="302"/>
        <end position="331"/>
    </location>
</feature>
<sequence length="513" mass="57630">SYEFLSTQRNKNDIFVCRKCNKIFTDLSQYVEHKVKEENFSIGKTRSKSDHRVILPRLVQKRNRKASQLESKSKKLKIDNEKPSDESESQHISAPEAKDCTSVSSGNTLFKSISNMYACKQCNKTFRREAALQRHLKYDHKNEDLEQELDASESELYRDDSDEEYSLEPKEKPGNDGTKETEEILIVIGNPHTSAIKPAEKDSRNENELEKVEEAASDFSDKGSKSDIKTRRSRGEVIKDVQKYTCNVCGRGFNEQSVFKAHALVHSEQRKYVCTVKSCPYAFKTKGGLVRHMRRHTGDRPYNCDRCGRSFSESGSLTRHLKARRNCAALPDKAYPRYMKSWTYHPNIPAVVDPALRDPERGRSTLGPVTIPATGSFTEEDGEEVHYIITELFDDASALSAATVITVDALDVPTSISPTVALDGCYSVTMENSGDVNLLEKSNETVTDDENKSAKVSKDNRTPERELFSAVSASSLRAFVLLLPPMESLLRRPKAEEPTNPLVPISTGITLAL</sequence>
<dbReference type="PANTHER" id="PTHR24379">
    <property type="entry name" value="KRAB AND ZINC FINGER DOMAIN-CONTAINING"/>
    <property type="match status" value="1"/>
</dbReference>
<accession>A0AAV4A205</accession>
<dbReference type="Pfam" id="PF00096">
    <property type="entry name" value="zf-C2H2"/>
    <property type="match status" value="4"/>
</dbReference>
<evidence type="ECO:0000256" key="6">
    <source>
        <dbReference type="ARBA" id="ARBA00022833"/>
    </source>
</evidence>
<evidence type="ECO:0000259" key="13">
    <source>
        <dbReference type="PROSITE" id="PS50157"/>
    </source>
</evidence>
<name>A0AAV4A205_9GAST</name>
<feature type="compositionally biased region" description="Basic and acidic residues" evidence="12">
    <location>
        <begin position="71"/>
        <end position="89"/>
    </location>
</feature>
<evidence type="ECO:0000256" key="2">
    <source>
        <dbReference type="ARBA" id="ARBA00006991"/>
    </source>
</evidence>
<feature type="domain" description="C2H2-type" evidence="13">
    <location>
        <begin position="117"/>
        <end position="145"/>
    </location>
</feature>
<evidence type="ECO:0000256" key="3">
    <source>
        <dbReference type="ARBA" id="ARBA00022723"/>
    </source>
</evidence>
<feature type="domain" description="C2H2-type" evidence="13">
    <location>
        <begin position="272"/>
        <end position="301"/>
    </location>
</feature>
<evidence type="ECO:0000313" key="15">
    <source>
        <dbReference type="Proteomes" id="UP000735302"/>
    </source>
</evidence>
<dbReference type="Gene3D" id="3.30.160.60">
    <property type="entry name" value="Classic Zinc Finger"/>
    <property type="match status" value="4"/>
</dbReference>
<keyword evidence="7" id="KW-0805">Transcription regulation</keyword>
<dbReference type="GO" id="GO:0005634">
    <property type="term" value="C:nucleus"/>
    <property type="evidence" value="ECO:0007669"/>
    <property type="project" value="UniProtKB-SubCell"/>
</dbReference>
<keyword evidence="5 11" id="KW-0863">Zinc-finger</keyword>
<keyword evidence="3" id="KW-0479">Metal-binding</keyword>
<feature type="region of interest" description="Disordered" evidence="12">
    <location>
        <begin position="143"/>
        <end position="231"/>
    </location>
</feature>
<dbReference type="InterPro" id="IPR013087">
    <property type="entry name" value="Znf_C2H2_type"/>
</dbReference>
<comment type="caution">
    <text evidence="14">The sequence shown here is derived from an EMBL/GenBank/DDBJ whole genome shotgun (WGS) entry which is preliminary data.</text>
</comment>
<comment type="subcellular location">
    <subcellularLocation>
        <location evidence="1">Nucleus</location>
    </subcellularLocation>
</comment>
<evidence type="ECO:0000256" key="10">
    <source>
        <dbReference type="ARBA" id="ARBA00023242"/>
    </source>
</evidence>
<dbReference type="FunFam" id="3.30.160.60:FF:000072">
    <property type="entry name" value="zinc finger protein 143 isoform X1"/>
    <property type="match status" value="1"/>
</dbReference>
<organism evidence="14 15">
    <name type="scientific">Plakobranchus ocellatus</name>
    <dbReference type="NCBI Taxonomy" id="259542"/>
    <lineage>
        <taxon>Eukaryota</taxon>
        <taxon>Metazoa</taxon>
        <taxon>Spiralia</taxon>
        <taxon>Lophotrochozoa</taxon>
        <taxon>Mollusca</taxon>
        <taxon>Gastropoda</taxon>
        <taxon>Heterobranchia</taxon>
        <taxon>Euthyneura</taxon>
        <taxon>Panpulmonata</taxon>
        <taxon>Sacoglossa</taxon>
        <taxon>Placobranchoidea</taxon>
        <taxon>Plakobranchidae</taxon>
        <taxon>Plakobranchus</taxon>
    </lineage>
</organism>
<evidence type="ECO:0000256" key="11">
    <source>
        <dbReference type="PROSITE-ProRule" id="PRU00042"/>
    </source>
</evidence>
<evidence type="ECO:0000256" key="8">
    <source>
        <dbReference type="ARBA" id="ARBA00023125"/>
    </source>
</evidence>
<evidence type="ECO:0000256" key="9">
    <source>
        <dbReference type="ARBA" id="ARBA00023163"/>
    </source>
</evidence>
<dbReference type="FunFam" id="3.30.160.60:FF:000382">
    <property type="entry name" value="zinc finger protein 35 isoform X4"/>
    <property type="match status" value="1"/>
</dbReference>
<reference evidence="14 15" key="1">
    <citation type="journal article" date="2021" name="Elife">
        <title>Chloroplast acquisition without the gene transfer in kleptoplastic sea slugs, Plakobranchus ocellatus.</title>
        <authorList>
            <person name="Maeda T."/>
            <person name="Takahashi S."/>
            <person name="Yoshida T."/>
            <person name="Shimamura S."/>
            <person name="Takaki Y."/>
            <person name="Nagai Y."/>
            <person name="Toyoda A."/>
            <person name="Suzuki Y."/>
            <person name="Arimoto A."/>
            <person name="Ishii H."/>
            <person name="Satoh N."/>
            <person name="Nishiyama T."/>
            <person name="Hasebe M."/>
            <person name="Maruyama T."/>
            <person name="Minagawa J."/>
            <person name="Obokata J."/>
            <person name="Shigenobu S."/>
        </authorList>
    </citation>
    <scope>NUCLEOTIDE SEQUENCE [LARGE SCALE GENOMIC DNA]</scope>
</reference>
<evidence type="ECO:0000256" key="12">
    <source>
        <dbReference type="SAM" id="MobiDB-lite"/>
    </source>
</evidence>
<keyword evidence="6" id="KW-0862">Zinc</keyword>
<dbReference type="PANTHER" id="PTHR24379:SF121">
    <property type="entry name" value="C2H2-TYPE DOMAIN-CONTAINING PROTEIN"/>
    <property type="match status" value="1"/>
</dbReference>
<dbReference type="PROSITE" id="PS00028">
    <property type="entry name" value="ZINC_FINGER_C2H2_1"/>
    <property type="match status" value="3"/>
</dbReference>